<dbReference type="RefSeq" id="WP_145905713.1">
    <property type="nucleotide sequence ID" value="NZ_BAAAMZ010000006.1"/>
</dbReference>
<dbReference type="Gene3D" id="2.50.20.20">
    <property type="match status" value="1"/>
</dbReference>
<dbReference type="AlphaFoldDB" id="A0A561UJC4"/>
<evidence type="ECO:0000256" key="2">
    <source>
        <dbReference type="SAM" id="SignalP"/>
    </source>
</evidence>
<evidence type="ECO:0000256" key="1">
    <source>
        <dbReference type="SAM" id="MobiDB-lite"/>
    </source>
</evidence>
<feature type="compositionally biased region" description="Low complexity" evidence="1">
    <location>
        <begin position="274"/>
        <end position="286"/>
    </location>
</feature>
<evidence type="ECO:0000313" key="4">
    <source>
        <dbReference type="Proteomes" id="UP000317940"/>
    </source>
</evidence>
<dbReference type="EMBL" id="VIWT01000001">
    <property type="protein sequence ID" value="TWF99449.1"/>
    <property type="molecule type" value="Genomic_DNA"/>
</dbReference>
<keyword evidence="2" id="KW-0732">Signal</keyword>
<name>A0A561UJC4_9ACTN</name>
<feature type="signal peptide" evidence="2">
    <location>
        <begin position="1"/>
        <end position="21"/>
    </location>
</feature>
<reference evidence="3 4" key="1">
    <citation type="submission" date="2019-06" db="EMBL/GenBank/DDBJ databases">
        <title>Sequencing the genomes of 1000 actinobacteria strains.</title>
        <authorList>
            <person name="Klenk H.-P."/>
        </authorList>
    </citation>
    <scope>NUCLEOTIDE SEQUENCE [LARGE SCALE GENOMIC DNA]</scope>
    <source>
        <strain evidence="3 4">DSM 44826</strain>
    </source>
</reference>
<sequence length="295" mass="28850">MRITRTVAATALTGLLTVAVAACGSSAKSPSDNSAGKPAGGSSPAAAGTPAPAAGGGDAKAELLAAAIVMAKAGSAKVTVSGADSGTGSSASGELAWGSSTKLDVTEQQSGQDLRVRVLGDAVYLGTTAQPSPLPGGKHWVQLPSGTSSAFQSLPVMLDPAAQLTAAAQSGKMTKAGSEQVAGASADHYTGTVPVNDLLAGLQGLSPAQRAAVQSQLNGNTSVKVEFWLNAKHELVQQREQPLTAAASPSAGAATSGTVTTGYSDLGVQVTVSAPPASDQADPSAALQLLGPKLG</sequence>
<feature type="region of interest" description="Disordered" evidence="1">
    <location>
        <begin position="27"/>
        <end position="56"/>
    </location>
</feature>
<evidence type="ECO:0000313" key="3">
    <source>
        <dbReference type="EMBL" id="TWF99449.1"/>
    </source>
</evidence>
<accession>A0A561UJC4</accession>
<keyword evidence="4" id="KW-1185">Reference proteome</keyword>
<proteinExistence type="predicted"/>
<dbReference type="OrthoDB" id="3871377at2"/>
<feature type="compositionally biased region" description="Low complexity" evidence="1">
    <location>
        <begin position="34"/>
        <end position="53"/>
    </location>
</feature>
<evidence type="ECO:0008006" key="5">
    <source>
        <dbReference type="Google" id="ProtNLM"/>
    </source>
</evidence>
<dbReference type="PROSITE" id="PS51257">
    <property type="entry name" value="PROKAR_LIPOPROTEIN"/>
    <property type="match status" value="1"/>
</dbReference>
<feature type="region of interest" description="Disordered" evidence="1">
    <location>
        <begin position="274"/>
        <end position="295"/>
    </location>
</feature>
<organism evidence="3 4">
    <name type="scientific">Kitasatospora viridis</name>
    <dbReference type="NCBI Taxonomy" id="281105"/>
    <lineage>
        <taxon>Bacteria</taxon>
        <taxon>Bacillati</taxon>
        <taxon>Actinomycetota</taxon>
        <taxon>Actinomycetes</taxon>
        <taxon>Kitasatosporales</taxon>
        <taxon>Streptomycetaceae</taxon>
        <taxon>Kitasatospora</taxon>
    </lineage>
</organism>
<dbReference type="InterPro" id="IPR029046">
    <property type="entry name" value="LolA/LolB/LppX"/>
</dbReference>
<dbReference type="Proteomes" id="UP000317940">
    <property type="component" value="Unassembled WGS sequence"/>
</dbReference>
<comment type="caution">
    <text evidence="3">The sequence shown here is derived from an EMBL/GenBank/DDBJ whole genome shotgun (WGS) entry which is preliminary data.</text>
</comment>
<feature type="chain" id="PRO_5039275362" description="LppX_LprAFG lipoprotein" evidence="2">
    <location>
        <begin position="22"/>
        <end position="295"/>
    </location>
</feature>
<dbReference type="SUPFAM" id="SSF89392">
    <property type="entry name" value="Prokaryotic lipoproteins and lipoprotein localization factors"/>
    <property type="match status" value="1"/>
</dbReference>
<gene>
    <name evidence="3" type="ORF">FHX73_113296</name>
</gene>
<protein>
    <recommendedName>
        <fullName evidence="5">LppX_LprAFG lipoprotein</fullName>
    </recommendedName>
</protein>